<dbReference type="AlphaFoldDB" id="A0A8X6MKB1"/>
<organism evidence="2 3">
    <name type="scientific">Trichonephila inaurata madagascariensis</name>
    <dbReference type="NCBI Taxonomy" id="2747483"/>
    <lineage>
        <taxon>Eukaryota</taxon>
        <taxon>Metazoa</taxon>
        <taxon>Ecdysozoa</taxon>
        <taxon>Arthropoda</taxon>
        <taxon>Chelicerata</taxon>
        <taxon>Arachnida</taxon>
        <taxon>Araneae</taxon>
        <taxon>Araneomorphae</taxon>
        <taxon>Entelegynae</taxon>
        <taxon>Araneoidea</taxon>
        <taxon>Nephilidae</taxon>
        <taxon>Trichonephila</taxon>
        <taxon>Trichonephila inaurata</taxon>
    </lineage>
</organism>
<sequence>MLSVDPDAIAQPAVVGEEKGLSGDSSIAPLNSAEGEMYEEKEETPVDVIKDKAKGDFNPVILIAELQQKVNLKASSNGVFKWRTKLEVTIYRDLCYEEKVTTHVVLVRRKMHRKTQRRDPLPGWLWKQLGMKPDHGVFDPV</sequence>
<comment type="caution">
    <text evidence="2">The sequence shown here is derived from an EMBL/GenBank/DDBJ whole genome shotgun (WGS) entry which is preliminary data.</text>
</comment>
<keyword evidence="3" id="KW-1185">Reference proteome</keyword>
<protein>
    <submittedName>
        <fullName evidence="2">Uncharacterized protein</fullName>
    </submittedName>
</protein>
<name>A0A8X6MKB1_9ARAC</name>
<evidence type="ECO:0000256" key="1">
    <source>
        <dbReference type="SAM" id="MobiDB-lite"/>
    </source>
</evidence>
<accession>A0A8X6MKB1</accession>
<evidence type="ECO:0000313" key="3">
    <source>
        <dbReference type="Proteomes" id="UP000886998"/>
    </source>
</evidence>
<feature type="region of interest" description="Disordered" evidence="1">
    <location>
        <begin position="15"/>
        <end position="45"/>
    </location>
</feature>
<proteinExistence type="predicted"/>
<dbReference type="Proteomes" id="UP000886998">
    <property type="component" value="Unassembled WGS sequence"/>
</dbReference>
<gene>
    <name evidence="2" type="ORF">TNIN_191751</name>
</gene>
<evidence type="ECO:0000313" key="2">
    <source>
        <dbReference type="EMBL" id="GFS59398.1"/>
    </source>
</evidence>
<dbReference type="EMBL" id="BMAV01027448">
    <property type="protein sequence ID" value="GFS59398.1"/>
    <property type="molecule type" value="Genomic_DNA"/>
</dbReference>
<reference evidence="2" key="1">
    <citation type="submission" date="2020-08" db="EMBL/GenBank/DDBJ databases">
        <title>Multicomponent nature underlies the extraordinary mechanical properties of spider dragline silk.</title>
        <authorList>
            <person name="Kono N."/>
            <person name="Nakamura H."/>
            <person name="Mori M."/>
            <person name="Yoshida Y."/>
            <person name="Ohtoshi R."/>
            <person name="Malay A.D."/>
            <person name="Moran D.A.P."/>
            <person name="Tomita M."/>
            <person name="Numata K."/>
            <person name="Arakawa K."/>
        </authorList>
    </citation>
    <scope>NUCLEOTIDE SEQUENCE</scope>
</reference>